<gene>
    <name evidence="1" type="ORF">TIFTF001_003068</name>
</gene>
<dbReference type="Proteomes" id="UP001187192">
    <property type="component" value="Unassembled WGS sequence"/>
</dbReference>
<proteinExistence type="predicted"/>
<sequence length="76" mass="8413">MPLVVIHAKDGNHRRRRLRSRDCDTEAVVTTPSSAKVVRSKESGLRSVDRDDAASTTLLPSNVHLSFCATQMFMSV</sequence>
<evidence type="ECO:0000313" key="1">
    <source>
        <dbReference type="EMBL" id="GMN30990.1"/>
    </source>
</evidence>
<dbReference type="EMBL" id="BTGU01000003">
    <property type="protein sequence ID" value="GMN30990.1"/>
    <property type="molecule type" value="Genomic_DNA"/>
</dbReference>
<accession>A0AA87ZFV5</accession>
<dbReference type="AlphaFoldDB" id="A0AA87ZFV5"/>
<reference evidence="1" key="1">
    <citation type="submission" date="2023-07" db="EMBL/GenBank/DDBJ databases">
        <title>draft genome sequence of fig (Ficus carica).</title>
        <authorList>
            <person name="Takahashi T."/>
            <person name="Nishimura K."/>
        </authorList>
    </citation>
    <scope>NUCLEOTIDE SEQUENCE</scope>
</reference>
<name>A0AA87ZFV5_FICCA</name>
<evidence type="ECO:0000313" key="2">
    <source>
        <dbReference type="Proteomes" id="UP001187192"/>
    </source>
</evidence>
<comment type="caution">
    <text evidence="1">The sequence shown here is derived from an EMBL/GenBank/DDBJ whole genome shotgun (WGS) entry which is preliminary data.</text>
</comment>
<keyword evidence="2" id="KW-1185">Reference proteome</keyword>
<organism evidence="1 2">
    <name type="scientific">Ficus carica</name>
    <name type="common">Common fig</name>
    <dbReference type="NCBI Taxonomy" id="3494"/>
    <lineage>
        <taxon>Eukaryota</taxon>
        <taxon>Viridiplantae</taxon>
        <taxon>Streptophyta</taxon>
        <taxon>Embryophyta</taxon>
        <taxon>Tracheophyta</taxon>
        <taxon>Spermatophyta</taxon>
        <taxon>Magnoliopsida</taxon>
        <taxon>eudicotyledons</taxon>
        <taxon>Gunneridae</taxon>
        <taxon>Pentapetalae</taxon>
        <taxon>rosids</taxon>
        <taxon>fabids</taxon>
        <taxon>Rosales</taxon>
        <taxon>Moraceae</taxon>
        <taxon>Ficeae</taxon>
        <taxon>Ficus</taxon>
    </lineage>
</organism>
<protein>
    <submittedName>
        <fullName evidence="1">Uncharacterized protein</fullName>
    </submittedName>
</protein>